<gene>
    <name evidence="10" type="primary">LOC115482786</name>
</gene>
<dbReference type="PANTHER" id="PTHR42643:SF41">
    <property type="entry name" value="IONOTROPIC RECEPTOR 20A-RELATED"/>
    <property type="match status" value="1"/>
</dbReference>
<keyword evidence="4 8" id="KW-1133">Transmembrane helix</keyword>
<dbReference type="GeneID" id="115482786"/>
<evidence type="ECO:0000256" key="3">
    <source>
        <dbReference type="ARBA" id="ARBA00022692"/>
    </source>
</evidence>
<name>A0A6J2SR79_DROHY</name>
<keyword evidence="5 8" id="KW-0472">Membrane</keyword>
<feature type="transmembrane region" description="Helical" evidence="8">
    <location>
        <begin position="343"/>
        <end position="366"/>
    </location>
</feature>
<accession>A0A6J2SR79</accession>
<evidence type="ECO:0000313" key="9">
    <source>
        <dbReference type="Proteomes" id="UP000504633"/>
    </source>
</evidence>
<comment type="subcellular location">
    <subcellularLocation>
        <location evidence="1">Cell membrane</location>
        <topology evidence="1">Multi-pass membrane protein</topology>
    </subcellularLocation>
</comment>
<dbReference type="OrthoDB" id="7855711at2759"/>
<feature type="transmembrane region" description="Helical" evidence="8">
    <location>
        <begin position="534"/>
        <end position="557"/>
    </location>
</feature>
<keyword evidence="7" id="KW-0325">Glycoprotein</keyword>
<reference evidence="10" key="1">
    <citation type="submission" date="2025-08" db="UniProtKB">
        <authorList>
            <consortium name="RefSeq"/>
        </authorList>
    </citation>
    <scope>IDENTIFICATION</scope>
    <source>
        <strain evidence="10">15085-1641.00</strain>
        <tissue evidence="10">Whole body</tissue>
    </source>
</reference>
<evidence type="ECO:0000313" key="10">
    <source>
        <dbReference type="RefSeq" id="XP_030078645.1"/>
    </source>
</evidence>
<evidence type="ECO:0000256" key="6">
    <source>
        <dbReference type="ARBA" id="ARBA00023170"/>
    </source>
</evidence>
<dbReference type="Proteomes" id="UP000504633">
    <property type="component" value="Unplaced"/>
</dbReference>
<keyword evidence="3 8" id="KW-0812">Transmembrane</keyword>
<evidence type="ECO:0000256" key="4">
    <source>
        <dbReference type="ARBA" id="ARBA00022989"/>
    </source>
</evidence>
<dbReference type="GO" id="GO:0005886">
    <property type="term" value="C:plasma membrane"/>
    <property type="evidence" value="ECO:0007669"/>
    <property type="project" value="UniProtKB-SubCell"/>
</dbReference>
<dbReference type="KEGG" id="dhe:115482786"/>
<dbReference type="InterPro" id="IPR052192">
    <property type="entry name" value="Insect_Ionotropic_Sensory_Rcpt"/>
</dbReference>
<evidence type="ECO:0000256" key="1">
    <source>
        <dbReference type="ARBA" id="ARBA00004651"/>
    </source>
</evidence>
<evidence type="ECO:0000256" key="2">
    <source>
        <dbReference type="ARBA" id="ARBA00022475"/>
    </source>
</evidence>
<dbReference type="SUPFAM" id="SSF53850">
    <property type="entry name" value="Periplasmic binding protein-like II"/>
    <property type="match status" value="1"/>
</dbReference>
<dbReference type="AlphaFoldDB" id="A0A6J2SR79"/>
<keyword evidence="6" id="KW-0675">Receptor</keyword>
<evidence type="ECO:0000256" key="7">
    <source>
        <dbReference type="ARBA" id="ARBA00023180"/>
    </source>
</evidence>
<keyword evidence="9" id="KW-1185">Reference proteome</keyword>
<evidence type="ECO:0000256" key="8">
    <source>
        <dbReference type="SAM" id="Phobius"/>
    </source>
</evidence>
<sequence length="564" mass="66204">MWLNQQPLDDWPKAKTVQLASFWLHLITELNFGTILYYTTTGSDCWIEKLLSESNLSATTLVWSNRLHMPYLKEHQDVNMLGLVCLDIDLYQPMLNALSITLNHMREVPLVIQLCIKDSRQPNELEVIRKILKQCQDLLIPNVLLLLSDFLNTRNLYAYQMFPTFRLLSQLYSARSLLYPYKLANLHGQIIRTRPDLSQPYVFMYKDRNGNEITTGMLWRLIMGFARQLNATLELSLDPATKQVSSIKNGYFKLLQHTQNGQIDVTSSIFPMTISTKNTIAMFSFPVAISSWCTMLPVERRLTPSEAIRGVFESPWMWIYISIIYCLTRWMDGRRSLRRPLLRLIPSLIQLTLLCTVVAQLSALFIRPHRLQFISNLEQLRAARLQIVGSRSSFNNYPEEMRIKYASLFISYENNTEFELLRNSFNTSYAYTVYALKWNFYAELQNFFKRPVFRYSDDICIYEQSLNSVLYRENFLLRHQLNLHILWLRQSGIIQFYRKQHFFDSLHAGHQKLEDLSTQNEIGPLKYADLDFVLLLYGYAMVVLILIFVFELLINFIKVSLDIL</sequence>
<dbReference type="PANTHER" id="PTHR42643">
    <property type="entry name" value="IONOTROPIC RECEPTOR 20A-RELATED"/>
    <property type="match status" value="1"/>
</dbReference>
<evidence type="ECO:0000256" key="5">
    <source>
        <dbReference type="ARBA" id="ARBA00023136"/>
    </source>
</evidence>
<keyword evidence="2" id="KW-1003">Cell membrane</keyword>
<protein>
    <submittedName>
        <fullName evidence="10">Uncharacterized protein LOC115482786</fullName>
    </submittedName>
</protein>
<organism evidence="9 10">
    <name type="scientific">Drosophila hydei</name>
    <name type="common">Fruit fly</name>
    <dbReference type="NCBI Taxonomy" id="7224"/>
    <lineage>
        <taxon>Eukaryota</taxon>
        <taxon>Metazoa</taxon>
        <taxon>Ecdysozoa</taxon>
        <taxon>Arthropoda</taxon>
        <taxon>Hexapoda</taxon>
        <taxon>Insecta</taxon>
        <taxon>Pterygota</taxon>
        <taxon>Neoptera</taxon>
        <taxon>Endopterygota</taxon>
        <taxon>Diptera</taxon>
        <taxon>Brachycera</taxon>
        <taxon>Muscomorpha</taxon>
        <taxon>Ephydroidea</taxon>
        <taxon>Drosophilidae</taxon>
        <taxon>Drosophila</taxon>
    </lineage>
</organism>
<dbReference type="RefSeq" id="XP_030078645.1">
    <property type="nucleotide sequence ID" value="XM_030222785.1"/>
</dbReference>
<proteinExistence type="predicted"/>
<dbReference type="OMA" id="IELTVHY"/>